<sequence length="494" mass="53833">MKETNIKAVTLALFVATFLTAIEGTIVSTAMPRIVSDLKGIEVMNWVFAIYLLTSAVTVPIFGKLADLYGRKKIFVIGTIVFLVGSTLCGLAGTMGQMIFFRAIQGIGAGAIMPVTNTIIADIYPHEKRAKMLGFMGAAWGIAGVIGPLFGGFFVDRLTWHWIFFINLPFGMISVFMVMIFLHEHVEKTENAIDVWGATTFSAGMLAFLYALQKGGDTNDWGNPFLLTLLAASTVLLAMFIWIEIRHPDPLIPLTLFRIRAISISNLVGFLASAVLMGINVYIPMWIQGLQGHGATISGLILAPSPVLWMIGSFVGGRLQLKYGDRFAFLSGMACILASTVWLSLFTLGTKEWSFYAFAALSGFGFGIVMTIALVCVQSAVDWSLRGAATASNTFFRNLGQSVGSAVFGTYFNATVTRLLSEKSNPDHLTKESLNQLINPKSAHLFSDSAREWLRHVLFSSIHYVFIVLAAVSLVSLVLSFAVPKAEEEEKAIS</sequence>
<keyword evidence="2" id="KW-0813">Transport</keyword>
<evidence type="ECO:0000256" key="2">
    <source>
        <dbReference type="ARBA" id="ARBA00022448"/>
    </source>
</evidence>
<feature type="transmembrane region" description="Helical" evidence="7">
    <location>
        <begin position="43"/>
        <end position="62"/>
    </location>
</feature>
<evidence type="ECO:0000313" key="9">
    <source>
        <dbReference type="EMBL" id="GER68756.1"/>
    </source>
</evidence>
<accession>A0A5J4J1F4</accession>
<dbReference type="InterPro" id="IPR036259">
    <property type="entry name" value="MFS_trans_sf"/>
</dbReference>
<dbReference type="PANTHER" id="PTHR23501:SF191">
    <property type="entry name" value="VACUOLAR BASIC AMINO ACID TRANSPORTER 4"/>
    <property type="match status" value="1"/>
</dbReference>
<dbReference type="FunFam" id="1.20.1720.10:FF:000004">
    <property type="entry name" value="EmrB/QacA family drug resistance transporter"/>
    <property type="match status" value="1"/>
</dbReference>
<dbReference type="InterPro" id="IPR011701">
    <property type="entry name" value="MFS"/>
</dbReference>
<feature type="transmembrane region" description="Helical" evidence="7">
    <location>
        <begin position="355"/>
        <end position="377"/>
    </location>
</feature>
<feature type="transmembrane region" description="Helical" evidence="7">
    <location>
        <begin position="132"/>
        <end position="154"/>
    </location>
</feature>
<feature type="transmembrane region" description="Helical" evidence="7">
    <location>
        <begin position="295"/>
        <end position="315"/>
    </location>
</feature>
<dbReference type="Proteomes" id="UP000391919">
    <property type="component" value="Unassembled WGS sequence"/>
</dbReference>
<feature type="transmembrane region" description="Helical" evidence="7">
    <location>
        <begin position="461"/>
        <end position="483"/>
    </location>
</feature>
<comment type="caution">
    <text evidence="9">The sequence shown here is derived from an EMBL/GenBank/DDBJ whole genome shotgun (WGS) entry which is preliminary data.</text>
</comment>
<name>A0A5J4J1F4_9BACI</name>
<dbReference type="InterPro" id="IPR004638">
    <property type="entry name" value="EmrB-like"/>
</dbReference>
<dbReference type="Gene3D" id="1.20.1250.20">
    <property type="entry name" value="MFS general substrate transporter like domains"/>
    <property type="match status" value="1"/>
</dbReference>
<feature type="domain" description="Major facilitator superfamily (MFS) profile" evidence="8">
    <location>
        <begin position="9"/>
        <end position="488"/>
    </location>
</feature>
<keyword evidence="3" id="KW-1003">Cell membrane</keyword>
<organism evidence="9 10">
    <name type="scientific">Weizmannia acidilactici</name>
    <dbReference type="NCBI Taxonomy" id="2607726"/>
    <lineage>
        <taxon>Bacteria</taxon>
        <taxon>Bacillati</taxon>
        <taxon>Bacillota</taxon>
        <taxon>Bacilli</taxon>
        <taxon>Bacillales</taxon>
        <taxon>Bacillaceae</taxon>
        <taxon>Heyndrickxia</taxon>
    </lineage>
</organism>
<evidence type="ECO:0000256" key="5">
    <source>
        <dbReference type="ARBA" id="ARBA00022989"/>
    </source>
</evidence>
<keyword evidence="10" id="KW-1185">Reference proteome</keyword>
<dbReference type="Pfam" id="PF07690">
    <property type="entry name" value="MFS_1"/>
    <property type="match status" value="1"/>
</dbReference>
<keyword evidence="5 7" id="KW-1133">Transmembrane helix</keyword>
<dbReference type="PANTHER" id="PTHR23501">
    <property type="entry name" value="MAJOR FACILITATOR SUPERFAMILY"/>
    <property type="match status" value="1"/>
</dbReference>
<evidence type="ECO:0000256" key="6">
    <source>
        <dbReference type="ARBA" id="ARBA00023136"/>
    </source>
</evidence>
<dbReference type="AlphaFoldDB" id="A0A5J4J1F4"/>
<feature type="transmembrane region" description="Helical" evidence="7">
    <location>
        <begin position="160"/>
        <end position="181"/>
    </location>
</feature>
<dbReference type="EMBL" id="BKZQ01000001">
    <property type="protein sequence ID" value="GER68756.1"/>
    <property type="molecule type" value="Genomic_DNA"/>
</dbReference>
<evidence type="ECO:0000313" key="10">
    <source>
        <dbReference type="Proteomes" id="UP000391919"/>
    </source>
</evidence>
<keyword evidence="6 7" id="KW-0472">Membrane</keyword>
<dbReference type="GO" id="GO:0005886">
    <property type="term" value="C:plasma membrane"/>
    <property type="evidence" value="ECO:0007669"/>
    <property type="project" value="UniProtKB-SubCell"/>
</dbReference>
<keyword evidence="4 7" id="KW-0812">Transmembrane</keyword>
<dbReference type="GO" id="GO:0022857">
    <property type="term" value="F:transmembrane transporter activity"/>
    <property type="evidence" value="ECO:0007669"/>
    <property type="project" value="InterPro"/>
</dbReference>
<evidence type="ECO:0000256" key="3">
    <source>
        <dbReference type="ARBA" id="ARBA00022475"/>
    </source>
</evidence>
<dbReference type="Gene3D" id="1.20.1720.10">
    <property type="entry name" value="Multidrug resistance protein D"/>
    <property type="match status" value="1"/>
</dbReference>
<feature type="transmembrane region" description="Helical" evidence="7">
    <location>
        <begin position="224"/>
        <end position="243"/>
    </location>
</feature>
<protein>
    <submittedName>
        <fullName evidence="9">MFS transporter</fullName>
    </submittedName>
</protein>
<dbReference type="RefSeq" id="WP_151680028.1">
    <property type="nucleotide sequence ID" value="NZ_BKZQ01000001.1"/>
</dbReference>
<dbReference type="PROSITE" id="PS50850">
    <property type="entry name" value="MFS"/>
    <property type="match status" value="1"/>
</dbReference>
<feature type="transmembrane region" description="Helical" evidence="7">
    <location>
        <begin position="99"/>
        <end position="120"/>
    </location>
</feature>
<dbReference type="CDD" id="cd17502">
    <property type="entry name" value="MFS_Azr1_MDR_like"/>
    <property type="match status" value="1"/>
</dbReference>
<evidence type="ECO:0000256" key="4">
    <source>
        <dbReference type="ARBA" id="ARBA00022692"/>
    </source>
</evidence>
<dbReference type="PRINTS" id="PR01036">
    <property type="entry name" value="TCRTETB"/>
</dbReference>
<feature type="transmembrane region" description="Helical" evidence="7">
    <location>
        <begin position="327"/>
        <end position="349"/>
    </location>
</feature>
<evidence type="ECO:0000259" key="8">
    <source>
        <dbReference type="PROSITE" id="PS50850"/>
    </source>
</evidence>
<evidence type="ECO:0000256" key="1">
    <source>
        <dbReference type="ARBA" id="ARBA00004651"/>
    </source>
</evidence>
<comment type="subcellular location">
    <subcellularLocation>
        <location evidence="1">Cell membrane</location>
        <topology evidence="1">Multi-pass membrane protein</topology>
    </subcellularLocation>
</comment>
<dbReference type="InterPro" id="IPR020846">
    <property type="entry name" value="MFS_dom"/>
</dbReference>
<gene>
    <name evidence="9" type="ORF">BpJC7_00590</name>
</gene>
<feature type="transmembrane region" description="Helical" evidence="7">
    <location>
        <begin position="193"/>
        <end position="212"/>
    </location>
</feature>
<dbReference type="NCBIfam" id="TIGR00711">
    <property type="entry name" value="efflux_EmrB"/>
    <property type="match status" value="1"/>
</dbReference>
<feature type="transmembrane region" description="Helical" evidence="7">
    <location>
        <begin position="264"/>
        <end position="283"/>
    </location>
</feature>
<feature type="transmembrane region" description="Helical" evidence="7">
    <location>
        <begin position="74"/>
        <end position="93"/>
    </location>
</feature>
<dbReference type="SUPFAM" id="SSF103473">
    <property type="entry name" value="MFS general substrate transporter"/>
    <property type="match status" value="1"/>
</dbReference>
<proteinExistence type="predicted"/>
<evidence type="ECO:0000256" key="7">
    <source>
        <dbReference type="SAM" id="Phobius"/>
    </source>
</evidence>
<reference evidence="9 10" key="1">
    <citation type="submission" date="2019-09" db="EMBL/GenBank/DDBJ databases">
        <title>Draft genome sequence of Bacillus sp. JC-7.</title>
        <authorList>
            <person name="Tanaka N."/>
            <person name="Shiwa Y."/>
            <person name="Fujita N."/>
            <person name="Tanasupawat S."/>
        </authorList>
    </citation>
    <scope>NUCLEOTIDE SEQUENCE [LARGE SCALE GENOMIC DNA]</scope>
    <source>
        <strain evidence="9 10">JC-7</strain>
    </source>
</reference>